<name>A0ACC3NQC1_9PEZI</name>
<sequence length="250" mass="27998">MAQQSFGDAHLTLKYRRLFRFQAVPVTVFPERSLQRTMLQLAAFPEFASYIYNAYSRFCKNLKPESISASVTRKLEIAHSQKRARERDYETAICSCCDNTLTILDDTYCKTCSTYFAVFAKACEVNAHRPVAQATSPSHDFELRTLTATSTPDGGVENVTPAATPRSKTGKLLRSCQACERQFPVDQTKNDGVHCTQCCNKRRKAAETQQPSPPYTPTPLAGYDSRKRSQAGFFGDKDFLEEMESLLGGL</sequence>
<proteinExistence type="predicted"/>
<evidence type="ECO:0000313" key="2">
    <source>
        <dbReference type="Proteomes" id="UP001281147"/>
    </source>
</evidence>
<gene>
    <name evidence="1" type="ORF">LTR37_003408</name>
</gene>
<dbReference type="Proteomes" id="UP001281147">
    <property type="component" value="Unassembled WGS sequence"/>
</dbReference>
<organism evidence="1 2">
    <name type="scientific">Vermiconidia calcicola</name>
    <dbReference type="NCBI Taxonomy" id="1690605"/>
    <lineage>
        <taxon>Eukaryota</taxon>
        <taxon>Fungi</taxon>
        <taxon>Dikarya</taxon>
        <taxon>Ascomycota</taxon>
        <taxon>Pezizomycotina</taxon>
        <taxon>Dothideomycetes</taxon>
        <taxon>Dothideomycetidae</taxon>
        <taxon>Mycosphaerellales</taxon>
        <taxon>Extremaceae</taxon>
        <taxon>Vermiconidia</taxon>
    </lineage>
</organism>
<keyword evidence="2" id="KW-1185">Reference proteome</keyword>
<evidence type="ECO:0000313" key="1">
    <source>
        <dbReference type="EMBL" id="KAK3721118.1"/>
    </source>
</evidence>
<comment type="caution">
    <text evidence="1">The sequence shown here is derived from an EMBL/GenBank/DDBJ whole genome shotgun (WGS) entry which is preliminary data.</text>
</comment>
<reference evidence="1" key="1">
    <citation type="submission" date="2023-07" db="EMBL/GenBank/DDBJ databases">
        <title>Black Yeasts Isolated from many extreme environments.</title>
        <authorList>
            <person name="Coleine C."/>
            <person name="Stajich J.E."/>
            <person name="Selbmann L."/>
        </authorList>
    </citation>
    <scope>NUCLEOTIDE SEQUENCE</scope>
    <source>
        <strain evidence="1">CCFEE 5714</strain>
    </source>
</reference>
<accession>A0ACC3NQC1</accession>
<dbReference type="EMBL" id="JAUTXU010000019">
    <property type="protein sequence ID" value="KAK3721118.1"/>
    <property type="molecule type" value="Genomic_DNA"/>
</dbReference>
<protein>
    <submittedName>
        <fullName evidence="1">Uncharacterized protein</fullName>
    </submittedName>
</protein>